<dbReference type="Gene3D" id="1.10.150.240">
    <property type="entry name" value="Putative phosphatase, domain 2"/>
    <property type="match status" value="1"/>
</dbReference>
<evidence type="ECO:0000313" key="1">
    <source>
        <dbReference type="EMBL" id="QNM07278.1"/>
    </source>
</evidence>
<keyword evidence="2" id="KW-1185">Reference proteome</keyword>
<dbReference type="InterPro" id="IPR023198">
    <property type="entry name" value="PGP-like_dom2"/>
</dbReference>
<keyword evidence="1" id="KW-0378">Hydrolase</keyword>
<dbReference type="InterPro" id="IPR050155">
    <property type="entry name" value="HAD-like_hydrolase_sf"/>
</dbReference>
<reference evidence="1 2" key="1">
    <citation type="submission" date="2020-08" db="EMBL/GenBank/DDBJ databases">
        <authorList>
            <person name="Liu C."/>
            <person name="Sun Q."/>
        </authorList>
    </citation>
    <scope>NUCLEOTIDE SEQUENCE [LARGE SCALE GENOMIC DNA]</scope>
    <source>
        <strain evidence="1 2">NSJ-29</strain>
    </source>
</reference>
<dbReference type="GO" id="GO:0005829">
    <property type="term" value="C:cytosol"/>
    <property type="evidence" value="ECO:0007669"/>
    <property type="project" value="TreeGrafter"/>
</dbReference>
<accession>A0A7G9G8Z6</accession>
<dbReference type="EMBL" id="CP060635">
    <property type="protein sequence ID" value="QNM07278.1"/>
    <property type="molecule type" value="Genomic_DNA"/>
</dbReference>
<dbReference type="AlphaFoldDB" id="A0A7G9G8Z6"/>
<dbReference type="InterPro" id="IPR036412">
    <property type="entry name" value="HAD-like_sf"/>
</dbReference>
<dbReference type="PANTHER" id="PTHR43434">
    <property type="entry name" value="PHOSPHOGLYCOLATE PHOSPHATASE"/>
    <property type="match status" value="1"/>
</dbReference>
<dbReference type="Pfam" id="PF00702">
    <property type="entry name" value="Hydrolase"/>
    <property type="match status" value="1"/>
</dbReference>
<dbReference type="Proteomes" id="UP000515860">
    <property type="component" value="Chromosome"/>
</dbReference>
<dbReference type="KEGG" id="whj:H9Q79_09970"/>
<sequence length="218" mass="24733">MGASLIFDYDGTIHDTLRIYEPALRRAFKWLEEEHGVRVPHTSRQRIASWLGMNRREMWDSFLPGLPVELREEAGAMVGAHMERAVRARRAAWYPGIRPVLEELKDRGCRLAVLSNCQASYGRVHWETFGMDRWFEGFYDCESFGYAPKTQIIRQIGKEFPGPYVVIGDRRIDMECARASGSPFIGCRYGFGIAGELAGADVMAEKPEDILAGILKTL</sequence>
<protein>
    <submittedName>
        <fullName evidence="1">HAD family hydrolase</fullName>
    </submittedName>
</protein>
<dbReference type="RefSeq" id="WP_118647580.1">
    <property type="nucleotide sequence ID" value="NZ_CP060635.1"/>
</dbReference>
<organism evidence="1 2">
    <name type="scientific">Wansuia hejianensis</name>
    <dbReference type="NCBI Taxonomy" id="2763667"/>
    <lineage>
        <taxon>Bacteria</taxon>
        <taxon>Bacillati</taxon>
        <taxon>Bacillota</taxon>
        <taxon>Clostridia</taxon>
        <taxon>Lachnospirales</taxon>
        <taxon>Lachnospiraceae</taxon>
        <taxon>Wansuia</taxon>
    </lineage>
</organism>
<evidence type="ECO:0000313" key="2">
    <source>
        <dbReference type="Proteomes" id="UP000515860"/>
    </source>
</evidence>
<dbReference type="SUPFAM" id="SSF56784">
    <property type="entry name" value="HAD-like"/>
    <property type="match status" value="1"/>
</dbReference>
<name>A0A7G9G8Z6_9FIRM</name>
<proteinExistence type="predicted"/>
<dbReference type="InterPro" id="IPR023214">
    <property type="entry name" value="HAD_sf"/>
</dbReference>
<dbReference type="GO" id="GO:0006281">
    <property type="term" value="P:DNA repair"/>
    <property type="evidence" value="ECO:0007669"/>
    <property type="project" value="TreeGrafter"/>
</dbReference>
<dbReference type="GO" id="GO:0008967">
    <property type="term" value="F:phosphoglycolate phosphatase activity"/>
    <property type="evidence" value="ECO:0007669"/>
    <property type="project" value="TreeGrafter"/>
</dbReference>
<dbReference type="Gene3D" id="3.40.50.1000">
    <property type="entry name" value="HAD superfamily/HAD-like"/>
    <property type="match status" value="1"/>
</dbReference>
<gene>
    <name evidence="1" type="ORF">H9Q79_09970</name>
</gene>
<dbReference type="PANTHER" id="PTHR43434:SF1">
    <property type="entry name" value="PHOSPHOGLYCOLATE PHOSPHATASE"/>
    <property type="match status" value="1"/>
</dbReference>